<dbReference type="SUPFAM" id="SSF56601">
    <property type="entry name" value="beta-lactamase/transpeptidase-like"/>
    <property type="match status" value="1"/>
</dbReference>
<dbReference type="SMART" id="SM00740">
    <property type="entry name" value="PASTA"/>
    <property type="match status" value="2"/>
</dbReference>
<dbReference type="eggNOG" id="COG0768">
    <property type="taxonomic scope" value="Bacteria"/>
</dbReference>
<comment type="similarity">
    <text evidence="3">Belongs to the transpeptidase family.</text>
</comment>
<name>A0A073K2Z4_9BACI</name>
<feature type="transmembrane region" description="Helical" evidence="7">
    <location>
        <begin position="12"/>
        <end position="32"/>
    </location>
</feature>
<dbReference type="PANTHER" id="PTHR30627">
    <property type="entry name" value="PEPTIDOGLYCAN D,D-TRANSPEPTIDASE"/>
    <property type="match status" value="1"/>
</dbReference>
<dbReference type="AlphaFoldDB" id="A0A073K2Z4"/>
<comment type="pathway">
    <text evidence="2">Cell wall biogenesis; peptidoglycan biosynthesis.</text>
</comment>
<dbReference type="CDD" id="cd06575">
    <property type="entry name" value="PASTA_Pbp2x-like_2"/>
    <property type="match status" value="1"/>
</dbReference>
<dbReference type="InterPro" id="IPR005311">
    <property type="entry name" value="PBP_dimer"/>
</dbReference>
<evidence type="ECO:0000313" key="10">
    <source>
        <dbReference type="Proteomes" id="UP000027822"/>
    </source>
</evidence>
<dbReference type="PANTHER" id="PTHR30627:SF26">
    <property type="entry name" value="PENICILLIN-BINDING PROTEIN 2B"/>
    <property type="match status" value="1"/>
</dbReference>
<evidence type="ECO:0000256" key="2">
    <source>
        <dbReference type="ARBA" id="ARBA00004752"/>
    </source>
</evidence>
<dbReference type="GO" id="GO:0008658">
    <property type="term" value="F:penicillin binding"/>
    <property type="evidence" value="ECO:0007669"/>
    <property type="project" value="InterPro"/>
</dbReference>
<dbReference type="GO" id="GO:0009252">
    <property type="term" value="P:peptidoglycan biosynthetic process"/>
    <property type="evidence" value="ECO:0007669"/>
    <property type="project" value="UniProtKB-UniPathway"/>
</dbReference>
<dbReference type="PROSITE" id="PS51178">
    <property type="entry name" value="PASTA"/>
    <property type="match status" value="2"/>
</dbReference>
<keyword evidence="7" id="KW-0812">Transmembrane</keyword>
<comment type="subcellular location">
    <subcellularLocation>
        <location evidence="1">Membrane</location>
    </subcellularLocation>
</comment>
<dbReference type="Proteomes" id="UP000027822">
    <property type="component" value="Unassembled WGS sequence"/>
</dbReference>
<comment type="catalytic activity">
    <reaction evidence="6">
        <text>Preferential cleavage: (Ac)2-L-Lys-D-Ala-|-D-Ala. Also transpeptidation of peptidyl-alanyl moieties that are N-acyl substituents of D-alanine.</text>
        <dbReference type="EC" id="3.4.16.4"/>
    </reaction>
</comment>
<reference evidence="9 10" key="1">
    <citation type="submission" date="2014-06" db="EMBL/GenBank/DDBJ databases">
        <title>Draft genome sequence of Bacillus manliponensis JCM 15802 (MCCC 1A00708).</title>
        <authorList>
            <person name="Lai Q."/>
            <person name="Liu Y."/>
            <person name="Shao Z."/>
        </authorList>
    </citation>
    <scope>NUCLEOTIDE SEQUENCE [LARGE SCALE GENOMIC DNA]</scope>
    <source>
        <strain evidence="9 10">JCM 15802</strain>
    </source>
</reference>
<dbReference type="GO" id="GO:0009002">
    <property type="term" value="F:serine-type D-Ala-D-Ala carboxypeptidase activity"/>
    <property type="evidence" value="ECO:0007669"/>
    <property type="project" value="UniProtKB-EC"/>
</dbReference>
<dbReference type="UniPathway" id="UPA00219"/>
<feature type="domain" description="PASTA" evidence="8">
    <location>
        <begin position="647"/>
        <end position="702"/>
    </location>
</feature>
<dbReference type="GO" id="GO:0005886">
    <property type="term" value="C:plasma membrane"/>
    <property type="evidence" value="ECO:0007669"/>
    <property type="project" value="TreeGrafter"/>
</dbReference>
<evidence type="ECO:0000256" key="4">
    <source>
        <dbReference type="ARBA" id="ARBA00012448"/>
    </source>
</evidence>
<dbReference type="RefSeq" id="WP_034635792.1">
    <property type="nucleotide sequence ID" value="NZ_CBCSJC010000001.1"/>
</dbReference>
<evidence type="ECO:0000256" key="7">
    <source>
        <dbReference type="SAM" id="Phobius"/>
    </source>
</evidence>
<dbReference type="InterPro" id="IPR001460">
    <property type="entry name" value="PCN-bd_Tpept"/>
</dbReference>
<organism evidence="9 10">
    <name type="scientific">Bacillus manliponensis</name>
    <dbReference type="NCBI Taxonomy" id="574376"/>
    <lineage>
        <taxon>Bacteria</taxon>
        <taxon>Bacillati</taxon>
        <taxon>Bacillota</taxon>
        <taxon>Bacilli</taxon>
        <taxon>Bacillales</taxon>
        <taxon>Bacillaceae</taxon>
        <taxon>Bacillus</taxon>
        <taxon>Bacillus cereus group</taxon>
    </lineage>
</organism>
<dbReference type="CDD" id="cd06576">
    <property type="entry name" value="PASTA_Pbp2x-like_1"/>
    <property type="match status" value="1"/>
</dbReference>
<dbReference type="STRING" id="574376.BAMA_08950"/>
<dbReference type="Gene3D" id="3.40.710.10">
    <property type="entry name" value="DD-peptidase/beta-lactamase superfamily"/>
    <property type="match status" value="1"/>
</dbReference>
<evidence type="ECO:0000259" key="8">
    <source>
        <dbReference type="PROSITE" id="PS51178"/>
    </source>
</evidence>
<gene>
    <name evidence="9" type="ORF">BAMA_08950</name>
</gene>
<feature type="domain" description="PASTA" evidence="8">
    <location>
        <begin position="587"/>
        <end position="646"/>
    </location>
</feature>
<dbReference type="Pfam" id="PF03793">
    <property type="entry name" value="PASTA"/>
    <property type="match status" value="2"/>
</dbReference>
<dbReference type="Gene3D" id="3.30.70.2110">
    <property type="match status" value="1"/>
</dbReference>
<evidence type="ECO:0000256" key="1">
    <source>
        <dbReference type="ARBA" id="ARBA00004370"/>
    </source>
</evidence>
<dbReference type="Gene3D" id="3.30.10.20">
    <property type="match status" value="1"/>
</dbReference>
<comment type="caution">
    <text evidence="9">The sequence shown here is derived from an EMBL/GenBank/DDBJ whole genome shotgun (WGS) entry which is preliminary data.</text>
</comment>
<dbReference type="FunFam" id="3.40.710.10:FF:000026">
    <property type="entry name" value="Penicillin-binding protein 1"/>
    <property type="match status" value="1"/>
</dbReference>
<dbReference type="SUPFAM" id="SSF56519">
    <property type="entry name" value="Penicillin binding protein dimerisation domain"/>
    <property type="match status" value="1"/>
</dbReference>
<dbReference type="Gene3D" id="3.90.1310.10">
    <property type="entry name" value="Penicillin-binding protein 2a (Domain 2)"/>
    <property type="match status" value="1"/>
</dbReference>
<keyword evidence="5 7" id="KW-0472">Membrane</keyword>
<keyword evidence="7" id="KW-1133">Transmembrane helix</keyword>
<dbReference type="Pfam" id="PF00905">
    <property type="entry name" value="Transpeptidase"/>
    <property type="match status" value="1"/>
</dbReference>
<dbReference type="InterPro" id="IPR005543">
    <property type="entry name" value="PASTA_dom"/>
</dbReference>
<proteinExistence type="inferred from homology"/>
<dbReference type="InterPro" id="IPR050515">
    <property type="entry name" value="Beta-lactam/transpept"/>
</dbReference>
<dbReference type="SUPFAM" id="SSF54184">
    <property type="entry name" value="Penicillin-binding protein 2x (pbp-2x), c-terminal domain"/>
    <property type="match status" value="2"/>
</dbReference>
<dbReference type="InterPro" id="IPR036138">
    <property type="entry name" value="PBP_dimer_sf"/>
</dbReference>
<protein>
    <recommendedName>
        <fullName evidence="4">serine-type D-Ala-D-Ala carboxypeptidase</fullName>
        <ecNumber evidence="4">3.4.16.4</ecNumber>
    </recommendedName>
</protein>
<dbReference type="EC" id="3.4.16.4" evidence="4"/>
<evidence type="ECO:0000256" key="6">
    <source>
        <dbReference type="ARBA" id="ARBA00034000"/>
    </source>
</evidence>
<accession>A0A073K2Z4</accession>
<dbReference type="InterPro" id="IPR012338">
    <property type="entry name" value="Beta-lactam/transpept-like"/>
</dbReference>
<dbReference type="GO" id="GO:0071555">
    <property type="term" value="P:cell wall organization"/>
    <property type="evidence" value="ECO:0007669"/>
    <property type="project" value="TreeGrafter"/>
</dbReference>
<dbReference type="Pfam" id="PF03717">
    <property type="entry name" value="PBP_dimer"/>
    <property type="match status" value="1"/>
</dbReference>
<evidence type="ECO:0000256" key="3">
    <source>
        <dbReference type="ARBA" id="ARBA00007171"/>
    </source>
</evidence>
<evidence type="ECO:0000313" key="9">
    <source>
        <dbReference type="EMBL" id="KEK20911.1"/>
    </source>
</evidence>
<sequence length="719" mass="79278">MNMSKFHTNKGAGIFMIFVLLLFFLLFARFFYIQVTGTVHGEDLKELASEKHNKNGVLEANRGTIYDQNGHVLAQDTNSYRLTAALTGDKPVKDKEETAKKLAEHIDMSEEDILKQLNRKDKTQVEFGTAGKDLTKEQKKEIDDLELQGISFLTEKARVYPNGDFASYVIGHAKPKDDGIAEGMFGLEKSLDKYLRASNGSTSYVGSRGGIALEGGEGKVVPPKNGDNVYLTLDQRIQGFLEDAMKEAEERYKPEMLIGIVADPKTGKILAMSSTPSYDPNKRNLEHHFNDPIANAFEPGSTMKIFTLAAAINEGVYDGQAYFQSGTYPVGDRVIRDHNSGNGWGSITFDEGVLRSSNVAFAYLGEKLGEDRFRQYIHNFGLDEKTGIDLPGEQKNKILFDKKIEQVTTAFGQGSTVTPIQLVQATTAIANDGKMMKPYVVDQIVDPMNNKVKMDRTPEEVGQPITKETADHVRELLEQVVTSPKGTGGQYQIDDYAVGGKTGTAQIPDGKGGYMTGKENYIFSFLGMAPIDDPQLVVYVAAKQPKLKGNEYGSQPVAEIFKSVTKNSLEYLKIKPTEVKDPKKYVKEQQADVPDVTGMTMEEAKVTLEKEKFRPVILGEGQVKVQSPKAGEKTLKGDRIFLVGENPTMPNIVGWALRDVMNLAKTLHLELESSGTGYVTEQSIAEGTALKEGDVLRVNLIPPLQPQQEAEAEAEKPSE</sequence>
<evidence type="ECO:0000256" key="5">
    <source>
        <dbReference type="ARBA" id="ARBA00023136"/>
    </source>
</evidence>
<keyword evidence="10" id="KW-1185">Reference proteome</keyword>
<dbReference type="EMBL" id="JOTN01000002">
    <property type="protein sequence ID" value="KEK20911.1"/>
    <property type="molecule type" value="Genomic_DNA"/>
</dbReference>